<dbReference type="EMBL" id="SPHZ02000006">
    <property type="protein sequence ID" value="KAF0914515.1"/>
    <property type="molecule type" value="Genomic_DNA"/>
</dbReference>
<name>A0A6G1DNV5_9ORYZ</name>
<dbReference type="AlphaFoldDB" id="A0A6G1DNV5"/>
<feature type="compositionally biased region" description="Polar residues" evidence="1">
    <location>
        <begin position="47"/>
        <end position="77"/>
    </location>
</feature>
<gene>
    <name evidence="2" type="ORF">E2562_028991</name>
</gene>
<feature type="compositionally biased region" description="Acidic residues" evidence="1">
    <location>
        <begin position="84"/>
        <end position="95"/>
    </location>
</feature>
<feature type="region of interest" description="Disordered" evidence="1">
    <location>
        <begin position="1"/>
        <end position="106"/>
    </location>
</feature>
<organism evidence="2 3">
    <name type="scientific">Oryza meyeriana var. granulata</name>
    <dbReference type="NCBI Taxonomy" id="110450"/>
    <lineage>
        <taxon>Eukaryota</taxon>
        <taxon>Viridiplantae</taxon>
        <taxon>Streptophyta</taxon>
        <taxon>Embryophyta</taxon>
        <taxon>Tracheophyta</taxon>
        <taxon>Spermatophyta</taxon>
        <taxon>Magnoliopsida</taxon>
        <taxon>Liliopsida</taxon>
        <taxon>Poales</taxon>
        <taxon>Poaceae</taxon>
        <taxon>BOP clade</taxon>
        <taxon>Oryzoideae</taxon>
        <taxon>Oryzeae</taxon>
        <taxon>Oryzinae</taxon>
        <taxon>Oryza</taxon>
        <taxon>Oryza meyeriana</taxon>
    </lineage>
</organism>
<sequence length="106" mass="11213">MPSPDALQQRPQDDRVSLHRSARDTRPERSSPSGANRARAAGPTPWAHSTRTPGGQGSSRRSAINPLTCSINSTSSTRMKDAVDVTDPDATDDDVTNVAQAGTLDS</sequence>
<comment type="caution">
    <text evidence="2">The sequence shown here is derived from an EMBL/GenBank/DDBJ whole genome shotgun (WGS) entry which is preliminary data.</text>
</comment>
<protein>
    <submittedName>
        <fullName evidence="2">Uncharacterized protein</fullName>
    </submittedName>
</protein>
<reference evidence="2 3" key="1">
    <citation type="submission" date="2019-11" db="EMBL/GenBank/DDBJ databases">
        <title>Whole genome sequence of Oryza granulata.</title>
        <authorList>
            <person name="Li W."/>
        </authorList>
    </citation>
    <scope>NUCLEOTIDE SEQUENCE [LARGE SCALE GENOMIC DNA]</scope>
    <source>
        <strain evidence="3">cv. Menghai</strain>
        <tissue evidence="2">Leaf</tissue>
    </source>
</reference>
<accession>A0A6G1DNV5</accession>
<evidence type="ECO:0000313" key="2">
    <source>
        <dbReference type="EMBL" id="KAF0914515.1"/>
    </source>
</evidence>
<evidence type="ECO:0000256" key="1">
    <source>
        <dbReference type="SAM" id="MobiDB-lite"/>
    </source>
</evidence>
<feature type="compositionally biased region" description="Basic and acidic residues" evidence="1">
    <location>
        <begin position="11"/>
        <end position="29"/>
    </location>
</feature>
<keyword evidence="3" id="KW-1185">Reference proteome</keyword>
<proteinExistence type="predicted"/>
<evidence type="ECO:0000313" key="3">
    <source>
        <dbReference type="Proteomes" id="UP000479710"/>
    </source>
</evidence>
<dbReference type="Proteomes" id="UP000479710">
    <property type="component" value="Unassembled WGS sequence"/>
</dbReference>